<reference evidence="3" key="2">
    <citation type="submission" date="2019-02" db="EMBL/GenBank/DDBJ databases">
        <title>Opniocepnalus argus Var Kimnra genome.</title>
        <authorList>
            <person name="Zhou C."/>
            <person name="Xiao S."/>
        </authorList>
    </citation>
    <scope>NUCLEOTIDE SEQUENCE [LARGE SCALE GENOMIC DNA]</scope>
</reference>
<keyword evidence="3" id="KW-1185">Reference proteome</keyword>
<organism evidence="2 3">
    <name type="scientific">Channa argus</name>
    <name type="common">Northern snakehead</name>
    <name type="synonym">Ophicephalus argus</name>
    <dbReference type="NCBI Taxonomy" id="215402"/>
    <lineage>
        <taxon>Eukaryota</taxon>
        <taxon>Metazoa</taxon>
        <taxon>Chordata</taxon>
        <taxon>Craniata</taxon>
        <taxon>Vertebrata</taxon>
        <taxon>Euteleostomi</taxon>
        <taxon>Actinopterygii</taxon>
        <taxon>Neopterygii</taxon>
        <taxon>Teleostei</taxon>
        <taxon>Neoteleostei</taxon>
        <taxon>Acanthomorphata</taxon>
        <taxon>Anabantaria</taxon>
        <taxon>Anabantiformes</taxon>
        <taxon>Channoidei</taxon>
        <taxon>Channidae</taxon>
        <taxon>Channa</taxon>
    </lineage>
</organism>
<protein>
    <submittedName>
        <fullName evidence="2">Uncharacterized protein</fullName>
    </submittedName>
</protein>
<sequence length="65" mass="7359">MFSCQRHGQGDSTHNEKERNEEGRLINASHDGLMDDNEQLHVCREAFTELMHPSTGQAHVNAEVL</sequence>
<reference evidence="2 3" key="1">
    <citation type="submission" date="2019-02" db="EMBL/GenBank/DDBJ databases">
        <title>Opniocepnalus argus genome.</title>
        <authorList>
            <person name="Zhou C."/>
            <person name="Xiao S."/>
        </authorList>
    </citation>
    <scope>NUCLEOTIDE SEQUENCE [LARGE SCALE GENOMIC DNA]</scope>
    <source>
        <strain evidence="2">OARG1902GOOAL</strain>
        <tissue evidence="2">Muscle</tissue>
    </source>
</reference>
<dbReference type="Proteomes" id="UP000503349">
    <property type="component" value="Chromosome 20"/>
</dbReference>
<feature type="compositionally biased region" description="Basic and acidic residues" evidence="1">
    <location>
        <begin position="13"/>
        <end position="24"/>
    </location>
</feature>
<evidence type="ECO:0000256" key="1">
    <source>
        <dbReference type="SAM" id="MobiDB-lite"/>
    </source>
</evidence>
<dbReference type="EMBL" id="CM015731">
    <property type="protein sequence ID" value="KAF3704408.1"/>
    <property type="molecule type" value="Genomic_DNA"/>
</dbReference>
<proteinExistence type="predicted"/>
<gene>
    <name evidence="2" type="ORF">EXN66_Car020097</name>
</gene>
<evidence type="ECO:0000313" key="3">
    <source>
        <dbReference type="Proteomes" id="UP000503349"/>
    </source>
</evidence>
<dbReference type="AlphaFoldDB" id="A0A6G1QQA3"/>
<accession>A0A6G1QQA3</accession>
<evidence type="ECO:0000313" key="2">
    <source>
        <dbReference type="EMBL" id="KAF3704408.1"/>
    </source>
</evidence>
<feature type="region of interest" description="Disordered" evidence="1">
    <location>
        <begin position="1"/>
        <end position="33"/>
    </location>
</feature>
<name>A0A6G1QQA3_CHAAH</name>